<dbReference type="InterPro" id="IPR051051">
    <property type="entry name" value="E3_ubiq-ligase_TRIM/RNF"/>
</dbReference>
<evidence type="ECO:0000256" key="4">
    <source>
        <dbReference type="PROSITE-ProRule" id="PRU00175"/>
    </source>
</evidence>
<dbReference type="Pfam" id="PF15227">
    <property type="entry name" value="zf-C3HC4_4"/>
    <property type="match status" value="1"/>
</dbReference>
<organism evidence="6 7">
    <name type="scientific">Varanus komodoensis</name>
    <name type="common">Komodo dragon</name>
    <dbReference type="NCBI Taxonomy" id="61221"/>
    <lineage>
        <taxon>Eukaryota</taxon>
        <taxon>Metazoa</taxon>
        <taxon>Chordata</taxon>
        <taxon>Craniata</taxon>
        <taxon>Vertebrata</taxon>
        <taxon>Euteleostomi</taxon>
        <taxon>Lepidosauria</taxon>
        <taxon>Squamata</taxon>
        <taxon>Bifurcata</taxon>
        <taxon>Unidentata</taxon>
        <taxon>Episquamata</taxon>
        <taxon>Toxicofera</taxon>
        <taxon>Anguimorpha</taxon>
        <taxon>Paleoanguimorpha</taxon>
        <taxon>Varanoidea</taxon>
        <taxon>Varanidae</taxon>
        <taxon>Varanus</taxon>
    </lineage>
</organism>
<keyword evidence="3" id="KW-0862">Zinc</keyword>
<dbReference type="AlphaFoldDB" id="A0A8D2KS00"/>
<dbReference type="PROSITE" id="PS00518">
    <property type="entry name" value="ZF_RING_1"/>
    <property type="match status" value="1"/>
</dbReference>
<dbReference type="PROSITE" id="PS50089">
    <property type="entry name" value="ZF_RING_2"/>
    <property type="match status" value="1"/>
</dbReference>
<name>A0A8D2KS00_VARKO</name>
<dbReference type="InterPro" id="IPR001841">
    <property type="entry name" value="Znf_RING"/>
</dbReference>
<dbReference type="InterPro" id="IPR017907">
    <property type="entry name" value="Znf_RING_CS"/>
</dbReference>
<dbReference type="PANTHER" id="PTHR25465:SF41">
    <property type="entry name" value="E3 UBIQUITIN-PROTEIN LIGASE RNF135"/>
    <property type="match status" value="1"/>
</dbReference>
<dbReference type="Gene3D" id="3.30.40.10">
    <property type="entry name" value="Zinc/RING finger domain, C3HC4 (zinc finger)"/>
    <property type="match status" value="1"/>
</dbReference>
<reference evidence="6" key="1">
    <citation type="submission" date="2025-08" db="UniProtKB">
        <authorList>
            <consortium name="Ensembl"/>
        </authorList>
    </citation>
    <scope>IDENTIFICATION</scope>
</reference>
<evidence type="ECO:0000256" key="2">
    <source>
        <dbReference type="ARBA" id="ARBA00022771"/>
    </source>
</evidence>
<dbReference type="SMART" id="SM00184">
    <property type="entry name" value="RING"/>
    <property type="match status" value="1"/>
</dbReference>
<reference evidence="6" key="2">
    <citation type="submission" date="2025-09" db="UniProtKB">
        <authorList>
            <consortium name="Ensembl"/>
        </authorList>
    </citation>
    <scope>IDENTIFICATION</scope>
</reference>
<evidence type="ECO:0000256" key="3">
    <source>
        <dbReference type="ARBA" id="ARBA00022833"/>
    </source>
</evidence>
<dbReference type="Proteomes" id="UP000694545">
    <property type="component" value="Unplaced"/>
</dbReference>
<keyword evidence="7" id="KW-1185">Reference proteome</keyword>
<evidence type="ECO:0000313" key="7">
    <source>
        <dbReference type="Proteomes" id="UP000694545"/>
    </source>
</evidence>
<dbReference type="InterPro" id="IPR013083">
    <property type="entry name" value="Znf_RING/FYVE/PHD"/>
</dbReference>
<dbReference type="PANTHER" id="PTHR25465">
    <property type="entry name" value="B-BOX DOMAIN CONTAINING"/>
    <property type="match status" value="1"/>
</dbReference>
<proteinExistence type="predicted"/>
<evidence type="ECO:0000256" key="1">
    <source>
        <dbReference type="ARBA" id="ARBA00022723"/>
    </source>
</evidence>
<dbReference type="Ensembl" id="ENSVKKT00000003007.1">
    <property type="protein sequence ID" value="ENSVKKP00000002928.1"/>
    <property type="gene ID" value="ENSVKKG00000002288.1"/>
</dbReference>
<protein>
    <recommendedName>
        <fullName evidence="5">RING-type domain-containing protein</fullName>
    </recommendedName>
</protein>
<evidence type="ECO:0000313" key="6">
    <source>
        <dbReference type="Ensembl" id="ENSVKKP00000002928.1"/>
    </source>
</evidence>
<sequence>MDEAFRKSGLRITLRLETTCPICLEHLKDPVTLDCGHNYCQACISKYSTRIRSFILPEKQLSR</sequence>
<keyword evidence="1" id="KW-0479">Metal-binding</keyword>
<keyword evidence="2 4" id="KW-0863">Zinc-finger</keyword>
<evidence type="ECO:0000259" key="5">
    <source>
        <dbReference type="PROSITE" id="PS50089"/>
    </source>
</evidence>
<dbReference type="SUPFAM" id="SSF57850">
    <property type="entry name" value="RING/U-box"/>
    <property type="match status" value="1"/>
</dbReference>
<dbReference type="GO" id="GO:0008270">
    <property type="term" value="F:zinc ion binding"/>
    <property type="evidence" value="ECO:0007669"/>
    <property type="project" value="UniProtKB-KW"/>
</dbReference>
<feature type="domain" description="RING-type" evidence="5">
    <location>
        <begin position="20"/>
        <end position="47"/>
    </location>
</feature>
<accession>A0A8D2KS00</accession>